<sequence>MSAEDLDKLFRDKLNNRPVAPSNDAWERLQARMQPPVQQEEKKPVMWYYSAAAAVTLLLGVGFWTMNQGTDGLQSQGTVATVQEKPSHSTAPVQTPAMPEMTEEKKNSDTQATVNFPAASSSQTAIAANSGNATRRTKTVSSAANGQEEVSSMKKAENMVVMQPQPAQEMVASAVTPSKGQEVTADSGAPLEIIVKLDNSQAYAVAQASPAEFEETEAEKGTGRVLKGILKQVKNLRDGEKISLSELGIAKHTYALETRIGNKTISKSIEL</sequence>
<name>A0ABW2DTE3_9BACT</name>
<evidence type="ECO:0000256" key="2">
    <source>
        <dbReference type="SAM" id="Phobius"/>
    </source>
</evidence>
<feature type="region of interest" description="Disordered" evidence="1">
    <location>
        <begin position="1"/>
        <end position="22"/>
    </location>
</feature>
<protein>
    <submittedName>
        <fullName evidence="3">Uncharacterized protein</fullName>
    </submittedName>
</protein>
<keyword evidence="2" id="KW-0812">Transmembrane</keyword>
<proteinExistence type="predicted"/>
<keyword evidence="2" id="KW-1133">Transmembrane helix</keyword>
<gene>
    <name evidence="3" type="ORF">ACFQHR_18910</name>
</gene>
<organism evidence="3 4">
    <name type="scientific">Rufibacter roseus</name>
    <dbReference type="NCBI Taxonomy" id="1567108"/>
    <lineage>
        <taxon>Bacteria</taxon>
        <taxon>Pseudomonadati</taxon>
        <taxon>Bacteroidota</taxon>
        <taxon>Cytophagia</taxon>
        <taxon>Cytophagales</taxon>
        <taxon>Hymenobacteraceae</taxon>
        <taxon>Rufibacter</taxon>
    </lineage>
</organism>
<dbReference type="Proteomes" id="UP001596405">
    <property type="component" value="Unassembled WGS sequence"/>
</dbReference>
<evidence type="ECO:0000313" key="3">
    <source>
        <dbReference type="EMBL" id="MFC6999713.1"/>
    </source>
</evidence>
<keyword evidence="4" id="KW-1185">Reference proteome</keyword>
<evidence type="ECO:0000256" key="1">
    <source>
        <dbReference type="SAM" id="MobiDB-lite"/>
    </source>
</evidence>
<dbReference type="EMBL" id="JBHSYQ010000016">
    <property type="protein sequence ID" value="MFC6999713.1"/>
    <property type="molecule type" value="Genomic_DNA"/>
</dbReference>
<feature type="compositionally biased region" description="Polar residues" evidence="1">
    <location>
        <begin position="120"/>
        <end position="150"/>
    </location>
</feature>
<keyword evidence="2" id="KW-0472">Membrane</keyword>
<feature type="compositionally biased region" description="Basic and acidic residues" evidence="1">
    <location>
        <begin position="1"/>
        <end position="15"/>
    </location>
</feature>
<evidence type="ECO:0000313" key="4">
    <source>
        <dbReference type="Proteomes" id="UP001596405"/>
    </source>
</evidence>
<comment type="caution">
    <text evidence="3">The sequence shown here is derived from an EMBL/GenBank/DDBJ whole genome shotgun (WGS) entry which is preliminary data.</text>
</comment>
<feature type="region of interest" description="Disordered" evidence="1">
    <location>
        <begin position="120"/>
        <end position="151"/>
    </location>
</feature>
<dbReference type="RefSeq" id="WP_153042161.1">
    <property type="nucleotide sequence ID" value="NZ_JBHSYQ010000016.1"/>
</dbReference>
<accession>A0ABW2DTE3</accession>
<reference evidence="4" key="1">
    <citation type="journal article" date="2019" name="Int. J. Syst. Evol. Microbiol.">
        <title>The Global Catalogue of Microorganisms (GCM) 10K type strain sequencing project: providing services to taxonomists for standard genome sequencing and annotation.</title>
        <authorList>
            <consortium name="The Broad Institute Genomics Platform"/>
            <consortium name="The Broad Institute Genome Sequencing Center for Infectious Disease"/>
            <person name="Wu L."/>
            <person name="Ma J."/>
        </authorList>
    </citation>
    <scope>NUCLEOTIDE SEQUENCE [LARGE SCALE GENOMIC DNA]</scope>
    <source>
        <strain evidence="4">CGMCC 4.7393</strain>
    </source>
</reference>
<feature type="transmembrane region" description="Helical" evidence="2">
    <location>
        <begin position="46"/>
        <end position="66"/>
    </location>
</feature>